<accession>A0A1I7RZL0</accession>
<dbReference type="SMART" id="SM00256">
    <property type="entry name" value="FBOX"/>
    <property type="match status" value="1"/>
</dbReference>
<dbReference type="InterPro" id="IPR001810">
    <property type="entry name" value="F-box_dom"/>
</dbReference>
<evidence type="ECO:0000313" key="3">
    <source>
        <dbReference type="WBParaSite" id="BXY_0618100.1"/>
    </source>
</evidence>
<dbReference type="CDD" id="cd09917">
    <property type="entry name" value="F-box_SF"/>
    <property type="match status" value="1"/>
</dbReference>
<protein>
    <submittedName>
        <fullName evidence="3">F-box domain-containing protein</fullName>
    </submittedName>
</protein>
<dbReference type="Gene3D" id="3.80.10.10">
    <property type="entry name" value="Ribonuclease Inhibitor"/>
    <property type="match status" value="1"/>
</dbReference>
<dbReference type="InterPro" id="IPR032675">
    <property type="entry name" value="LRR_dom_sf"/>
</dbReference>
<reference evidence="3" key="1">
    <citation type="submission" date="2016-11" db="UniProtKB">
        <authorList>
            <consortium name="WormBaseParasite"/>
        </authorList>
    </citation>
    <scope>IDENTIFICATION</scope>
</reference>
<dbReference type="InterPro" id="IPR036047">
    <property type="entry name" value="F-box-like_dom_sf"/>
</dbReference>
<dbReference type="SUPFAM" id="SSF81383">
    <property type="entry name" value="F-box domain"/>
    <property type="match status" value="1"/>
</dbReference>
<dbReference type="Pfam" id="PF00646">
    <property type="entry name" value="F-box"/>
    <property type="match status" value="1"/>
</dbReference>
<dbReference type="WBParaSite" id="BXY_0618100.1">
    <property type="protein sequence ID" value="BXY_0618100.1"/>
    <property type="gene ID" value="BXY_0618100"/>
</dbReference>
<dbReference type="eggNOG" id="ENOG502SU9N">
    <property type="taxonomic scope" value="Eukaryota"/>
</dbReference>
<dbReference type="Proteomes" id="UP000095284">
    <property type="component" value="Unplaced"/>
</dbReference>
<evidence type="ECO:0000259" key="1">
    <source>
        <dbReference type="PROSITE" id="PS50181"/>
    </source>
</evidence>
<dbReference type="PROSITE" id="PS50181">
    <property type="entry name" value="FBOX"/>
    <property type="match status" value="1"/>
</dbReference>
<proteinExistence type="predicted"/>
<sequence length="408" mass="46626">MFVHSQKTEIEEANAVYTVRKLFGTQMLAKLRSRLIDLPCKRSRLSIENKEESATNKALGINNLPNEMLEMVFGNLDKKSLLNTRETCSRWANLVEKKQIRDLLPVVNEPKKLIIFALIFRSLDSQSPISKNRLNINWPGCQYAGSNDEPAVRELFLTKNDINQNVSFKFAFNQLNFQRLFIENFPKGALTDRFVRFLCQQFENCRKFEPIQLSLKNVDLGKLSSDVMKSLLTACAVKLEVLEFYGIDNVAPDLITDEHVLLLGSNKVRRLSIQFKDEENMEHDEIQLTDTSLETFTERGIFPAFTISRCMVTVPAVCSYVTEWLNKVAETEALKSHSLTLSDCPNMSEDEFEAECQRHGLNIRKHVTENTAKAPVESQQEGSLCTFTVTSHHPQQTFNINLFTAKSE</sequence>
<feature type="domain" description="F-box" evidence="1">
    <location>
        <begin position="58"/>
        <end position="104"/>
    </location>
</feature>
<name>A0A1I7RZL0_BURXY</name>
<dbReference type="AlphaFoldDB" id="A0A1I7RZL0"/>
<evidence type="ECO:0000313" key="2">
    <source>
        <dbReference type="Proteomes" id="UP000095284"/>
    </source>
</evidence>
<organism evidence="2 3">
    <name type="scientific">Bursaphelenchus xylophilus</name>
    <name type="common">Pinewood nematode worm</name>
    <name type="synonym">Aphelenchoides xylophilus</name>
    <dbReference type="NCBI Taxonomy" id="6326"/>
    <lineage>
        <taxon>Eukaryota</taxon>
        <taxon>Metazoa</taxon>
        <taxon>Ecdysozoa</taxon>
        <taxon>Nematoda</taxon>
        <taxon>Chromadorea</taxon>
        <taxon>Rhabditida</taxon>
        <taxon>Tylenchina</taxon>
        <taxon>Tylenchomorpha</taxon>
        <taxon>Aphelenchoidea</taxon>
        <taxon>Aphelenchoididae</taxon>
        <taxon>Bursaphelenchus</taxon>
    </lineage>
</organism>